<evidence type="ECO:0000256" key="3">
    <source>
        <dbReference type="ARBA" id="ARBA00022786"/>
    </source>
</evidence>
<dbReference type="FunFam" id="1.20.1310.10:FF:000020">
    <property type="entry name" value="Cullin-1, putative"/>
    <property type="match status" value="1"/>
</dbReference>
<dbReference type="PROSITE" id="PS50069">
    <property type="entry name" value="CULLIN_2"/>
    <property type="match status" value="1"/>
</dbReference>
<dbReference type="InterPro" id="IPR016159">
    <property type="entry name" value="Cullin_repeat-like_dom_sf"/>
</dbReference>
<dbReference type="GO" id="GO:0006511">
    <property type="term" value="P:ubiquitin-dependent protein catabolic process"/>
    <property type="evidence" value="ECO:0007669"/>
    <property type="project" value="InterPro"/>
</dbReference>
<comment type="caution">
    <text evidence="10">The sequence shown here is derived from an EMBL/GenBank/DDBJ whole genome shotgun (WGS) entry which is preliminary data.</text>
</comment>
<evidence type="ECO:0000256" key="2">
    <source>
        <dbReference type="ARBA" id="ARBA00022499"/>
    </source>
</evidence>
<dbReference type="SUPFAM" id="SSF74788">
    <property type="entry name" value="Cullin repeat-like"/>
    <property type="match status" value="1"/>
</dbReference>
<dbReference type="FunFam" id="1.20.1310.10:FF:000021">
    <property type="entry name" value="Cullin-1, putative"/>
    <property type="match status" value="1"/>
</dbReference>
<sequence length="782" mass="90733">MDRKTIDLDQGWDYMQKGITKLKRILEGLPESPFSSEEYMMLYTTIYNMCTQKPPHDYSQQLYDKYKQAFEEYISSTVLPSLSEKHDEYMLRELVKRWANHKVMVRWLSRFFHYLDRYFIARRSLPALNEVGLTCFREQVYDALKNKAKDAIIALIDKEREGEQIDRALLKNVLDIFVEIGMGQMDSYEKDFEEHMLQDTGAYYSRKASNWILEDSCPEYMIKAEECLKKERDRVSHYLHSSSEPKLVEKVQHELLVVYATQLLEKEQSGCRALLREDKVEDLSRMYRLYHKIPKGLEPVANVFKQHITAEGTVLVQQAEDAATNQGGSSGAVQEQVLIRKIIELHDKYMEYVTNCFINHTLFHKALKEAFEIFCNKAVGGSSSSELLATFCDNILKKGGNEKLSDEAIEETLEKVVKLLAYISDKDLFAEFYRKKLARRLLFDRSANDDHERSILTKLKQQCGGQFTSKMEGMVTDLTLARENQTSFEEYLSNNQNAHPGIDLSVTVLTTGFWPSYKSSDLNLPSEMVKCVEVFKGFYETKTKHRKLTWIYSLGQCNINGKFEQKNIELIVSTYQAATLLLFNTSDRLSYSEIMTQLNLTHDDLVRLLHSLSCAKYKILLKEPNTKTISQSDHFEFNSKFTDRMRRIKIPLPPVDERKKIVEDVDKDRRYAIDAALVRIMKSRKVLGHQQLVSECVEQLSRMFKPDIKAIKKRMEDLITRDYLERDKENPNMFSCGGGFFSDTRKDASRNCLQSPDAEPETKDPVKSELGQSPKIRKVIIS</sequence>
<evidence type="ECO:0000313" key="11">
    <source>
        <dbReference type="Proteomes" id="UP001428341"/>
    </source>
</evidence>
<accession>A0AAP0MAK2</accession>
<dbReference type="Pfam" id="PF00888">
    <property type="entry name" value="Cullin"/>
    <property type="match status" value="1"/>
</dbReference>
<organism evidence="10 11">
    <name type="scientific">Citrus x changshan-huyou</name>
    <dbReference type="NCBI Taxonomy" id="2935761"/>
    <lineage>
        <taxon>Eukaryota</taxon>
        <taxon>Viridiplantae</taxon>
        <taxon>Streptophyta</taxon>
        <taxon>Embryophyta</taxon>
        <taxon>Tracheophyta</taxon>
        <taxon>Spermatophyta</taxon>
        <taxon>Magnoliopsida</taxon>
        <taxon>eudicotyledons</taxon>
        <taxon>Gunneridae</taxon>
        <taxon>Pentapetalae</taxon>
        <taxon>rosids</taxon>
        <taxon>malvids</taxon>
        <taxon>Sapindales</taxon>
        <taxon>Rutaceae</taxon>
        <taxon>Aurantioideae</taxon>
        <taxon>Citrus</taxon>
    </lineage>
</organism>
<dbReference type="SMART" id="SM00182">
    <property type="entry name" value="CULLIN"/>
    <property type="match status" value="1"/>
</dbReference>
<dbReference type="InterPro" id="IPR036317">
    <property type="entry name" value="Cullin_homology_sf"/>
</dbReference>
<dbReference type="FunFam" id="3.30.230.130:FF:000005">
    <property type="entry name" value="Cullin-1 like"/>
    <property type="match status" value="1"/>
</dbReference>
<dbReference type="InterPro" id="IPR036388">
    <property type="entry name" value="WH-like_DNA-bd_sf"/>
</dbReference>
<evidence type="ECO:0000256" key="6">
    <source>
        <dbReference type="PROSITE-ProRule" id="PRU00330"/>
    </source>
</evidence>
<evidence type="ECO:0000259" key="9">
    <source>
        <dbReference type="PROSITE" id="PS50069"/>
    </source>
</evidence>
<comment type="similarity">
    <text evidence="1 6 7">Belongs to the cullin family.</text>
</comment>
<dbReference type="Gene3D" id="3.30.230.130">
    <property type="entry name" value="Cullin, Chain C, Domain 2"/>
    <property type="match status" value="1"/>
</dbReference>
<dbReference type="InterPro" id="IPR001373">
    <property type="entry name" value="Cullin_N"/>
</dbReference>
<evidence type="ECO:0000256" key="7">
    <source>
        <dbReference type="RuleBase" id="RU003829"/>
    </source>
</evidence>
<evidence type="ECO:0000256" key="4">
    <source>
        <dbReference type="ARBA" id="ARBA00022843"/>
    </source>
</evidence>
<evidence type="ECO:0000256" key="1">
    <source>
        <dbReference type="ARBA" id="ARBA00006019"/>
    </source>
</evidence>
<dbReference type="AlphaFoldDB" id="A0AAP0MAK2"/>
<proteinExistence type="inferred from homology"/>
<dbReference type="SMART" id="SM00884">
    <property type="entry name" value="Cullin_Nedd8"/>
    <property type="match status" value="1"/>
</dbReference>
<dbReference type="Gene3D" id="1.10.10.10">
    <property type="entry name" value="Winged helix-like DNA-binding domain superfamily/Winged helix DNA-binding domain"/>
    <property type="match status" value="1"/>
</dbReference>
<dbReference type="SUPFAM" id="SSF46785">
    <property type="entry name" value="Winged helix' DNA-binding domain"/>
    <property type="match status" value="1"/>
</dbReference>
<name>A0AAP0MAK2_9ROSI</name>
<protein>
    <recommendedName>
        <fullName evidence="5">Cullin-1</fullName>
    </recommendedName>
</protein>
<dbReference type="InterPro" id="IPR016158">
    <property type="entry name" value="Cullin_homology"/>
</dbReference>
<reference evidence="10 11" key="1">
    <citation type="submission" date="2024-05" db="EMBL/GenBank/DDBJ databases">
        <title>Haplotype-resolved chromosome-level genome assembly of Huyou (Citrus changshanensis).</title>
        <authorList>
            <person name="Miao C."/>
            <person name="Chen W."/>
            <person name="Wu Y."/>
            <person name="Wang L."/>
            <person name="Zhao S."/>
            <person name="Grierson D."/>
            <person name="Xu C."/>
            <person name="Chen K."/>
        </authorList>
    </citation>
    <scope>NUCLEOTIDE SEQUENCE [LARGE SCALE GENOMIC DNA]</scope>
    <source>
        <strain evidence="10">01-14</strain>
        <tissue evidence="10">Leaf</tissue>
    </source>
</reference>
<dbReference type="InterPro" id="IPR045093">
    <property type="entry name" value="Cullin"/>
</dbReference>
<dbReference type="GO" id="GO:0031625">
    <property type="term" value="F:ubiquitin protein ligase binding"/>
    <property type="evidence" value="ECO:0007669"/>
    <property type="project" value="InterPro"/>
</dbReference>
<dbReference type="FunFam" id="1.20.1310.10:FF:000025">
    <property type="entry name" value="Cullin-1, putative"/>
    <property type="match status" value="1"/>
</dbReference>
<dbReference type="FunFam" id="1.10.10.10:FF:000503">
    <property type="entry name" value="Cullin-1"/>
    <property type="match status" value="1"/>
</dbReference>
<keyword evidence="11" id="KW-1185">Reference proteome</keyword>
<feature type="region of interest" description="Disordered" evidence="8">
    <location>
        <begin position="747"/>
        <end position="782"/>
    </location>
</feature>
<gene>
    <name evidence="10" type="ORF">WN944_017012</name>
</gene>
<dbReference type="SUPFAM" id="SSF75632">
    <property type="entry name" value="Cullin homology domain"/>
    <property type="match status" value="1"/>
</dbReference>
<keyword evidence="3" id="KW-0833">Ubl conjugation pathway</keyword>
<evidence type="ECO:0000256" key="5">
    <source>
        <dbReference type="ARBA" id="ARBA00069612"/>
    </source>
</evidence>
<dbReference type="Proteomes" id="UP001428341">
    <property type="component" value="Unassembled WGS sequence"/>
</dbReference>
<feature type="domain" description="Cullin family profile" evidence="9">
    <location>
        <begin position="383"/>
        <end position="613"/>
    </location>
</feature>
<dbReference type="Pfam" id="PF10557">
    <property type="entry name" value="Cullin_Nedd8"/>
    <property type="match status" value="1"/>
</dbReference>
<dbReference type="FunFam" id="1.20.1310.10:FF:000013">
    <property type="entry name" value="Cullin-1 like"/>
    <property type="match status" value="1"/>
</dbReference>
<dbReference type="Gene3D" id="1.20.1310.10">
    <property type="entry name" value="Cullin Repeats"/>
    <property type="match status" value="4"/>
</dbReference>
<dbReference type="Pfam" id="PF26557">
    <property type="entry name" value="Cullin_AB"/>
    <property type="match status" value="1"/>
</dbReference>
<dbReference type="InterPro" id="IPR019559">
    <property type="entry name" value="Cullin_neddylation_domain"/>
</dbReference>
<dbReference type="EMBL" id="JBCGBO010000005">
    <property type="protein sequence ID" value="KAK9201804.1"/>
    <property type="molecule type" value="Genomic_DNA"/>
</dbReference>
<evidence type="ECO:0000313" key="10">
    <source>
        <dbReference type="EMBL" id="KAK9201804.1"/>
    </source>
</evidence>
<keyword evidence="4" id="KW-0832">Ubl conjugation</keyword>
<dbReference type="InterPro" id="IPR059120">
    <property type="entry name" value="Cullin-like_AB"/>
</dbReference>
<dbReference type="GO" id="GO:0009867">
    <property type="term" value="P:jasmonic acid mediated signaling pathway"/>
    <property type="evidence" value="ECO:0007669"/>
    <property type="project" value="UniProtKB-ARBA"/>
</dbReference>
<evidence type="ECO:0000256" key="8">
    <source>
        <dbReference type="SAM" id="MobiDB-lite"/>
    </source>
</evidence>
<keyword evidence="2" id="KW-1017">Isopeptide bond</keyword>
<dbReference type="InterPro" id="IPR036390">
    <property type="entry name" value="WH_DNA-bd_sf"/>
</dbReference>
<dbReference type="PANTHER" id="PTHR11932">
    <property type="entry name" value="CULLIN"/>
    <property type="match status" value="1"/>
</dbReference>